<reference evidence="2" key="2">
    <citation type="journal article" date="2018" name="Sci. Data">
        <title>The draft genome sequence of cork oak.</title>
        <authorList>
            <person name="Ramos A.M."/>
            <person name="Usie A."/>
            <person name="Barbosa P."/>
            <person name="Barros P.M."/>
            <person name="Capote T."/>
            <person name="Chaves I."/>
            <person name="Simoes F."/>
            <person name="Abreu I."/>
            <person name="Carrasquinho I."/>
            <person name="Faro C."/>
            <person name="Guimaraes J.B."/>
            <person name="Mendonca D."/>
            <person name="Nobrega F."/>
            <person name="Rodrigues L."/>
            <person name="Saibo N.J.M."/>
            <person name="Varela M.C."/>
            <person name="Egas C."/>
            <person name="Matos J."/>
            <person name="Miguel C.M."/>
            <person name="Oliveira M.M."/>
            <person name="Ricardo C.P."/>
            <person name="Goncalves S."/>
        </authorList>
    </citation>
    <scope>NUCLEOTIDE SEQUENCE [LARGE SCALE GENOMIC DNA]</scope>
    <source>
        <strain evidence="2">HL8</strain>
    </source>
</reference>
<proteinExistence type="predicted"/>
<name>A0AAW0M546_QUESU</name>
<accession>A0AAW0M546</accession>
<comment type="caution">
    <text evidence="2">The sequence shown here is derived from an EMBL/GenBank/DDBJ whole genome shotgun (WGS) entry which is preliminary data.</text>
</comment>
<reference evidence="2" key="3">
    <citation type="submission" date="2023-07" db="EMBL/GenBank/DDBJ databases">
        <title>An improved reference 1 genome and first organelle genomes of Quercus suber.</title>
        <authorList>
            <consortium name="Genosuber Consortium"/>
            <person name="Usie A."/>
            <person name="Serra O."/>
            <person name="Barros P."/>
        </authorList>
    </citation>
    <scope>NUCLEOTIDE SEQUENCE</scope>
    <source>
        <strain evidence="2">HL8</strain>
        <tissue evidence="2">Leaves</tissue>
    </source>
</reference>
<feature type="region of interest" description="Disordered" evidence="1">
    <location>
        <begin position="33"/>
        <end position="57"/>
    </location>
</feature>
<organism evidence="2">
    <name type="scientific">Quercus suber</name>
    <name type="common">Cork oak</name>
    <dbReference type="NCBI Taxonomy" id="58331"/>
    <lineage>
        <taxon>Eukaryota</taxon>
        <taxon>Viridiplantae</taxon>
        <taxon>Streptophyta</taxon>
        <taxon>Embryophyta</taxon>
        <taxon>Tracheophyta</taxon>
        <taxon>Spermatophyta</taxon>
        <taxon>Magnoliopsida</taxon>
        <taxon>eudicotyledons</taxon>
        <taxon>Gunneridae</taxon>
        <taxon>Pentapetalae</taxon>
        <taxon>rosids</taxon>
        <taxon>fabids</taxon>
        <taxon>Fagales</taxon>
        <taxon>Fagaceae</taxon>
        <taxon>Quercus</taxon>
    </lineage>
</organism>
<protein>
    <submittedName>
        <fullName evidence="2">Uncharacterized protein</fullName>
    </submittedName>
</protein>
<sequence length="102" mass="11782">MSYAPDDLENHFLKDNSQKKTYVEVIQETCMQKLRDETETEPEDEQPIPKTDTADPLEMAEIHTSGEAVSPREDWEITVTTEMKRKMVGPWQTSIILKLTGR</sequence>
<evidence type="ECO:0000256" key="1">
    <source>
        <dbReference type="SAM" id="MobiDB-lite"/>
    </source>
</evidence>
<reference evidence="2" key="1">
    <citation type="submission" date="2017-12" db="EMBL/GenBank/DDBJ databases">
        <authorList>
            <person name="Barbosa P."/>
            <person name="Usie A."/>
            <person name="Ramos A.M."/>
        </authorList>
    </citation>
    <scope>NUCLEOTIDE SEQUENCE</scope>
    <source>
        <strain evidence="2">HL8</strain>
        <tissue evidence="2">Leaves</tissue>
    </source>
</reference>
<dbReference type="AlphaFoldDB" id="A0AAW0M546"/>
<gene>
    <name evidence="2" type="ORF">CFP56_011486</name>
</gene>
<evidence type="ECO:0000313" key="2">
    <source>
        <dbReference type="EMBL" id="KAK7858571.1"/>
    </source>
</evidence>
<dbReference type="EMBL" id="PKMF04000018">
    <property type="protein sequence ID" value="KAK7858571.1"/>
    <property type="molecule type" value="Genomic_DNA"/>
</dbReference>
<dbReference type="Gramene" id="rna-CFP56_02312">
    <property type="protein sequence ID" value="cds-POE89593.1"/>
    <property type="gene ID" value="gene-CFP56_02312"/>
</dbReference>